<name>A0ABS9SFP4_9BACT</name>
<dbReference type="SUPFAM" id="SSF52058">
    <property type="entry name" value="L domain-like"/>
    <property type="match status" value="1"/>
</dbReference>
<sequence>MWLKREAIIPEKLSLLTKMPNLKYLTLTGGSLSMIPPEIYKLKNLRSLTISGNKLKIIPKDITRLQNLERLSINNAGLREIPKWVTKVKYLKSLDLSENDIHLIGDDTRFNPSLQYLNLSYNQLNELPKSISQLKKLSRLNIRNNRFEIFPNAIIFLPKLKALEIENNQLTQLPELSKMLELERLYISRNPLTEQTLHSFPLSLKSFYAYDCSFTAIPQSLKNCRDLETLIITNGNITTIPDWIPSLNSLKWLNLEKNEIEVIPIFLKQMAQLEKLILSNNRIDSIPPEIFEASNLVDFSIDNNPVRHIPDAILQAKSLKYLTIEKTLIPKEEYTRYRKTLAKKPVIITADDKQMRYAESKNRKDPCYAEDEIFEYDIFTKTEVAPSFKGRPGAGSAFFNQNLNFPNISPKIQNSKSWSDTVVLKFVVKPWGGITKITPVSYQLEQTKEEATRLLKLSCPNWQSGFTGSRTVLAWCWVQFIFRQSLDEPSSFKKELFVKIIPRGSSQVVKSL</sequence>
<evidence type="ECO:0000256" key="1">
    <source>
        <dbReference type="ARBA" id="ARBA00022614"/>
    </source>
</evidence>
<keyword evidence="5" id="KW-1185">Reference proteome</keyword>
<dbReference type="PANTHER" id="PTHR48051">
    <property type="match status" value="1"/>
</dbReference>
<dbReference type="InterPro" id="IPR055414">
    <property type="entry name" value="LRR_R13L4/SHOC2-like"/>
</dbReference>
<dbReference type="Pfam" id="PF00560">
    <property type="entry name" value="LRR_1"/>
    <property type="match status" value="1"/>
</dbReference>
<keyword evidence="2" id="KW-0677">Repeat</keyword>
<protein>
    <submittedName>
        <fullName evidence="4">Leucine-rich repeat protein</fullName>
    </submittedName>
</protein>
<evidence type="ECO:0000313" key="4">
    <source>
        <dbReference type="EMBL" id="MCH5597191.1"/>
    </source>
</evidence>
<evidence type="ECO:0000259" key="3">
    <source>
        <dbReference type="Pfam" id="PF23598"/>
    </source>
</evidence>
<dbReference type="InterPro" id="IPR032675">
    <property type="entry name" value="LRR_dom_sf"/>
</dbReference>
<dbReference type="Pfam" id="PF13855">
    <property type="entry name" value="LRR_8"/>
    <property type="match status" value="1"/>
</dbReference>
<evidence type="ECO:0000256" key="2">
    <source>
        <dbReference type="ARBA" id="ARBA00022737"/>
    </source>
</evidence>
<dbReference type="InterPro" id="IPR001611">
    <property type="entry name" value="Leu-rich_rpt"/>
</dbReference>
<reference evidence="4 5" key="1">
    <citation type="submission" date="2022-02" db="EMBL/GenBank/DDBJ databases">
        <authorList>
            <person name="Min J."/>
        </authorList>
    </citation>
    <scope>NUCLEOTIDE SEQUENCE [LARGE SCALE GENOMIC DNA]</scope>
    <source>
        <strain evidence="4 5">GR10-1</strain>
    </source>
</reference>
<feature type="domain" description="Disease resistance R13L4/SHOC-2-like LRR" evidence="3">
    <location>
        <begin position="12"/>
        <end position="97"/>
    </location>
</feature>
<accession>A0ABS9SFP4</accession>
<dbReference type="EMBL" id="JAKWBL010000001">
    <property type="protein sequence ID" value="MCH5597191.1"/>
    <property type="molecule type" value="Genomic_DNA"/>
</dbReference>
<dbReference type="RefSeq" id="WP_240826595.1">
    <property type="nucleotide sequence ID" value="NZ_JAKWBL010000001.1"/>
</dbReference>
<evidence type="ECO:0000313" key="5">
    <source>
        <dbReference type="Proteomes" id="UP001202248"/>
    </source>
</evidence>
<organism evidence="4 5">
    <name type="scientific">Niabella ginsengisoli</name>
    <dbReference type="NCBI Taxonomy" id="522298"/>
    <lineage>
        <taxon>Bacteria</taxon>
        <taxon>Pseudomonadati</taxon>
        <taxon>Bacteroidota</taxon>
        <taxon>Chitinophagia</taxon>
        <taxon>Chitinophagales</taxon>
        <taxon>Chitinophagaceae</taxon>
        <taxon>Niabella</taxon>
    </lineage>
</organism>
<dbReference type="InterPro" id="IPR003591">
    <property type="entry name" value="Leu-rich_rpt_typical-subtyp"/>
</dbReference>
<dbReference type="PROSITE" id="PS51450">
    <property type="entry name" value="LRR"/>
    <property type="match status" value="4"/>
</dbReference>
<dbReference type="Pfam" id="PF23598">
    <property type="entry name" value="LRR_14"/>
    <property type="match status" value="1"/>
</dbReference>
<dbReference type="InterPro" id="IPR050216">
    <property type="entry name" value="LRR_domain-containing"/>
</dbReference>
<gene>
    <name evidence="4" type="ORF">MKP09_04355</name>
</gene>
<dbReference type="SMART" id="SM00369">
    <property type="entry name" value="LRR_TYP"/>
    <property type="match status" value="8"/>
</dbReference>
<keyword evidence="1" id="KW-0433">Leucine-rich repeat</keyword>
<dbReference type="Proteomes" id="UP001202248">
    <property type="component" value="Unassembled WGS sequence"/>
</dbReference>
<dbReference type="Gene3D" id="3.80.10.10">
    <property type="entry name" value="Ribonuclease Inhibitor"/>
    <property type="match status" value="1"/>
</dbReference>
<dbReference type="SMART" id="SM00364">
    <property type="entry name" value="LRR_BAC"/>
    <property type="match status" value="5"/>
</dbReference>
<dbReference type="PANTHER" id="PTHR48051:SF1">
    <property type="entry name" value="RAS SUPPRESSOR PROTEIN 1"/>
    <property type="match status" value="1"/>
</dbReference>
<comment type="caution">
    <text evidence="4">The sequence shown here is derived from an EMBL/GenBank/DDBJ whole genome shotgun (WGS) entry which is preliminary data.</text>
</comment>
<proteinExistence type="predicted"/>